<evidence type="ECO:0000256" key="8">
    <source>
        <dbReference type="ARBA" id="ARBA00023136"/>
    </source>
</evidence>
<comment type="caution">
    <text evidence="12">The sequence shown here is derived from an EMBL/GenBank/DDBJ whole genome shotgun (WGS) entry which is preliminary data.</text>
</comment>
<evidence type="ECO:0000256" key="2">
    <source>
        <dbReference type="ARBA" id="ARBA00022448"/>
    </source>
</evidence>
<evidence type="ECO:0000256" key="6">
    <source>
        <dbReference type="ARBA" id="ARBA00023053"/>
    </source>
</evidence>
<feature type="domain" description="Cation/H+ exchanger transmembrane" evidence="11">
    <location>
        <begin position="15"/>
        <end position="166"/>
    </location>
</feature>
<evidence type="ECO:0000256" key="1">
    <source>
        <dbReference type="ARBA" id="ARBA00004141"/>
    </source>
</evidence>
<gene>
    <name evidence="12" type="ORF">COZ13_04355</name>
</gene>
<dbReference type="PANTHER" id="PTHR43562">
    <property type="entry name" value="NAPA-TYPE SODIUM/HYDROGEN ANTIPORTER"/>
    <property type="match status" value="1"/>
</dbReference>
<evidence type="ECO:0000256" key="3">
    <source>
        <dbReference type="ARBA" id="ARBA00022449"/>
    </source>
</evidence>
<evidence type="ECO:0000313" key="12">
    <source>
        <dbReference type="EMBL" id="PIY19630.1"/>
    </source>
</evidence>
<keyword evidence="2" id="KW-0813">Transport</keyword>
<name>A0A2M7P200_9BACT</name>
<keyword evidence="7" id="KW-0406">Ion transport</keyword>
<keyword evidence="3" id="KW-0050">Antiport</keyword>
<feature type="transmembrane region" description="Helical" evidence="10">
    <location>
        <begin position="130"/>
        <end position="151"/>
    </location>
</feature>
<reference evidence="13" key="1">
    <citation type="submission" date="2017-09" db="EMBL/GenBank/DDBJ databases">
        <title>Depth-based differentiation of microbial function through sediment-hosted aquifers and enrichment of novel symbionts in the deep terrestrial subsurface.</title>
        <authorList>
            <person name="Probst A.J."/>
            <person name="Ladd B."/>
            <person name="Jarett J.K."/>
            <person name="Geller-Mcgrath D.E."/>
            <person name="Sieber C.M.K."/>
            <person name="Emerson J.B."/>
            <person name="Anantharaman K."/>
            <person name="Thomas B.C."/>
            <person name="Malmstrom R."/>
            <person name="Stieglmeier M."/>
            <person name="Klingl A."/>
            <person name="Woyke T."/>
            <person name="Ryan C.M."/>
            <person name="Banfield J.F."/>
        </authorList>
    </citation>
    <scope>NUCLEOTIDE SEQUENCE [LARGE SCALE GENOMIC DNA]</scope>
</reference>
<evidence type="ECO:0000256" key="4">
    <source>
        <dbReference type="ARBA" id="ARBA00022692"/>
    </source>
</evidence>
<evidence type="ECO:0000256" key="7">
    <source>
        <dbReference type="ARBA" id="ARBA00023065"/>
    </source>
</evidence>
<dbReference type="Proteomes" id="UP000231028">
    <property type="component" value="Unassembled WGS sequence"/>
</dbReference>
<feature type="transmembrane region" description="Helical" evidence="10">
    <location>
        <begin position="30"/>
        <end position="50"/>
    </location>
</feature>
<feature type="transmembrane region" description="Helical" evidence="10">
    <location>
        <begin position="62"/>
        <end position="79"/>
    </location>
</feature>
<dbReference type="AlphaFoldDB" id="A0A2M7P200"/>
<evidence type="ECO:0000313" key="13">
    <source>
        <dbReference type="Proteomes" id="UP000231028"/>
    </source>
</evidence>
<dbReference type="EMBL" id="PFKI01000139">
    <property type="protein sequence ID" value="PIY19630.1"/>
    <property type="molecule type" value="Genomic_DNA"/>
</dbReference>
<keyword evidence="8 10" id="KW-0472">Membrane</keyword>
<dbReference type="GO" id="GO:0015297">
    <property type="term" value="F:antiporter activity"/>
    <property type="evidence" value="ECO:0007669"/>
    <property type="project" value="UniProtKB-KW"/>
</dbReference>
<keyword evidence="9" id="KW-0739">Sodium transport</keyword>
<dbReference type="Gene3D" id="1.20.1530.20">
    <property type="match status" value="1"/>
</dbReference>
<comment type="subcellular location">
    <subcellularLocation>
        <location evidence="1">Membrane</location>
        <topology evidence="1">Multi-pass membrane protein</topology>
    </subcellularLocation>
</comment>
<dbReference type="InterPro" id="IPR006153">
    <property type="entry name" value="Cation/H_exchanger_TM"/>
</dbReference>
<organism evidence="12 13">
    <name type="scientific">Candidatus Desantisbacteria bacterium CG_4_10_14_3_um_filter_40_18</name>
    <dbReference type="NCBI Taxonomy" id="1974544"/>
    <lineage>
        <taxon>Bacteria</taxon>
        <taxon>Candidatus Desantisiibacteriota</taxon>
    </lineage>
</organism>
<evidence type="ECO:0000256" key="10">
    <source>
        <dbReference type="SAM" id="Phobius"/>
    </source>
</evidence>
<dbReference type="GO" id="GO:0006814">
    <property type="term" value="P:sodium ion transport"/>
    <property type="evidence" value="ECO:0007669"/>
    <property type="project" value="UniProtKB-KW"/>
</dbReference>
<dbReference type="GO" id="GO:1902600">
    <property type="term" value="P:proton transmembrane transport"/>
    <property type="evidence" value="ECO:0007669"/>
    <property type="project" value="InterPro"/>
</dbReference>
<keyword evidence="5 10" id="KW-1133">Transmembrane helix</keyword>
<keyword evidence="6" id="KW-0915">Sodium</keyword>
<feature type="transmembrane region" description="Helical" evidence="10">
    <location>
        <begin position="99"/>
        <end position="118"/>
    </location>
</feature>
<protein>
    <recommendedName>
        <fullName evidence="11">Cation/H+ exchanger transmembrane domain-containing protein</fullName>
    </recommendedName>
</protein>
<accession>A0A2M7P200</accession>
<dbReference type="Pfam" id="PF00999">
    <property type="entry name" value="Na_H_Exchanger"/>
    <property type="match status" value="1"/>
</dbReference>
<evidence type="ECO:0000256" key="9">
    <source>
        <dbReference type="ARBA" id="ARBA00023201"/>
    </source>
</evidence>
<evidence type="ECO:0000256" key="5">
    <source>
        <dbReference type="ARBA" id="ARBA00022989"/>
    </source>
</evidence>
<keyword evidence="4 10" id="KW-0812">Transmembrane</keyword>
<dbReference type="GO" id="GO:0016020">
    <property type="term" value="C:membrane"/>
    <property type="evidence" value="ECO:0007669"/>
    <property type="project" value="UniProtKB-SubCell"/>
</dbReference>
<dbReference type="InterPro" id="IPR038770">
    <property type="entry name" value="Na+/solute_symporter_sf"/>
</dbReference>
<proteinExistence type="predicted"/>
<dbReference type="PANTHER" id="PTHR43562:SF3">
    <property type="entry name" value="SODIUM ION_PROTON EXCHANGER (EUROFUNG)"/>
    <property type="match status" value="1"/>
</dbReference>
<evidence type="ECO:0000259" key="11">
    <source>
        <dbReference type="Pfam" id="PF00999"/>
    </source>
</evidence>
<sequence>MVCKVLFCVSPILILIKLIGEVFERIRLPSIFGEIILGVILGPGLGLIILSTPDGILTHSAAVIKLLGEIGIIFLLFSIGFEKIELERLAGSIKRSLPIAVFGTIFPFLGGFLAAIVFSSTIFHQSIINGALLIGLTMSITSIGVSLRALIDMRYLATAAGSTILISANGSNACGRSKFCVHYRHTLYPCLSYRKNGIECYCWCFFIWYLYIHDPKIQNRNNEL</sequence>